<gene>
    <name evidence="5" type="ORF">EDB92DRAFT_1819449</name>
</gene>
<dbReference type="Gene3D" id="3.40.50.300">
    <property type="entry name" value="P-loop containing nucleotide triphosphate hydrolases"/>
    <property type="match status" value="1"/>
</dbReference>
<dbReference type="InterPro" id="IPR056884">
    <property type="entry name" value="NPHP3-like_N"/>
</dbReference>
<feature type="domain" description="Nephrocystin 3-like N-terminal" evidence="4">
    <location>
        <begin position="408"/>
        <end position="565"/>
    </location>
</feature>
<evidence type="ECO:0000256" key="1">
    <source>
        <dbReference type="ARBA" id="ARBA00022737"/>
    </source>
</evidence>
<protein>
    <recommendedName>
        <fullName evidence="7">NACHT domain-containing protein</fullName>
    </recommendedName>
</protein>
<organism evidence="5 6">
    <name type="scientific">Lactarius akahatsu</name>
    <dbReference type="NCBI Taxonomy" id="416441"/>
    <lineage>
        <taxon>Eukaryota</taxon>
        <taxon>Fungi</taxon>
        <taxon>Dikarya</taxon>
        <taxon>Basidiomycota</taxon>
        <taxon>Agaricomycotina</taxon>
        <taxon>Agaricomycetes</taxon>
        <taxon>Russulales</taxon>
        <taxon>Russulaceae</taxon>
        <taxon>Lactarius</taxon>
    </lineage>
</organism>
<evidence type="ECO:0000259" key="3">
    <source>
        <dbReference type="Pfam" id="PF17109"/>
    </source>
</evidence>
<dbReference type="InterPro" id="IPR031350">
    <property type="entry name" value="Goodbye_dom"/>
</dbReference>
<feature type="region of interest" description="Disordered" evidence="2">
    <location>
        <begin position="54"/>
        <end position="76"/>
    </location>
</feature>
<keyword evidence="6" id="KW-1185">Reference proteome</keyword>
<sequence>MTRQQRAERKSPPRGFFVVQSKVGSPQPHTLQQAGRTARRTILTPRTKVALPECDKCDDEDSSRAKLLRPPRGRSVTSDITRANRLTSCRLPVQRVVLIMFSGRSGLSTDAHGGRNVMARTQGSLWRCDVMQYGYRNAILDALDKYAEQTGINLNESPFADKIKGCESPNAILLLLQDNLEAFNNYRDQNRKFVDCLSPVIQFVHAFSGILGETAGLVTFQPAKLIFVSINVLVSAADGVSASYDALLELFECLGNFLKRLHIYAGISLDPSIMDIIAKIMVELISILALAKKIINRGRLTILLGDSEIETILKRLDRLTQEEARMTTAQTLAVVHGLLNNMKVVMDGGEASTSTIRQTLVALQEVANEINKMKRDRLQRDARKWISPPDPSKNHIIARRIHYGKSAVWCTRGPTFKNWDLTGGLLWIHGIPGSGKSILCSSIIEEAKALRKAGLGLVAYYYFDFIDTAKQDVRGLLSSLIAQLSAKSDLCYDILSDLYSEHDAGSQLPDDDALTQCLKDMLELPDHWQPSIYIIVDALDECPNSSGAPSPRELVLDLIEDLVESHVRIQNVYGKTPYQDALKNGYREIARLLSEYVTGGV</sequence>
<comment type="caution">
    <text evidence="5">The sequence shown here is derived from an EMBL/GenBank/DDBJ whole genome shotgun (WGS) entry which is preliminary data.</text>
</comment>
<dbReference type="Proteomes" id="UP001201163">
    <property type="component" value="Unassembled WGS sequence"/>
</dbReference>
<evidence type="ECO:0000256" key="2">
    <source>
        <dbReference type="SAM" id="MobiDB-lite"/>
    </source>
</evidence>
<evidence type="ECO:0000313" key="5">
    <source>
        <dbReference type="EMBL" id="KAH8983519.1"/>
    </source>
</evidence>
<dbReference type="Pfam" id="PF17109">
    <property type="entry name" value="Goodbye"/>
    <property type="match status" value="1"/>
</dbReference>
<dbReference type="Pfam" id="PF24883">
    <property type="entry name" value="NPHP3_N"/>
    <property type="match status" value="1"/>
</dbReference>
<reference evidence="5" key="1">
    <citation type="submission" date="2022-01" db="EMBL/GenBank/DDBJ databases">
        <title>Comparative genomics reveals a dynamic genome evolution in the ectomycorrhizal milk-cap (Lactarius) mushrooms.</title>
        <authorList>
            <consortium name="DOE Joint Genome Institute"/>
            <person name="Lebreton A."/>
            <person name="Tang N."/>
            <person name="Kuo A."/>
            <person name="LaButti K."/>
            <person name="Drula E."/>
            <person name="Barry K."/>
            <person name="Clum A."/>
            <person name="Lipzen A."/>
            <person name="Mousain D."/>
            <person name="Ng V."/>
            <person name="Wang R."/>
            <person name="Wang X."/>
            <person name="Dai Y."/>
            <person name="Henrissat B."/>
            <person name="Grigoriev I.V."/>
            <person name="Guerin-Laguette A."/>
            <person name="Yu F."/>
            <person name="Martin F.M."/>
        </authorList>
    </citation>
    <scope>NUCLEOTIDE SEQUENCE</scope>
    <source>
        <strain evidence="5">QP</strain>
    </source>
</reference>
<feature type="domain" description="Fungal STAND N-terminal Goodbye" evidence="3">
    <location>
        <begin position="141"/>
        <end position="264"/>
    </location>
</feature>
<dbReference type="AlphaFoldDB" id="A0AAD4LCV5"/>
<dbReference type="EMBL" id="JAKELL010000087">
    <property type="protein sequence ID" value="KAH8983519.1"/>
    <property type="molecule type" value="Genomic_DNA"/>
</dbReference>
<dbReference type="PANTHER" id="PTHR10039:SF17">
    <property type="entry name" value="FUNGAL STAND N-TERMINAL GOODBYE DOMAIN-CONTAINING PROTEIN-RELATED"/>
    <property type="match status" value="1"/>
</dbReference>
<dbReference type="InterPro" id="IPR027417">
    <property type="entry name" value="P-loop_NTPase"/>
</dbReference>
<dbReference type="PANTHER" id="PTHR10039">
    <property type="entry name" value="AMELOGENIN"/>
    <property type="match status" value="1"/>
</dbReference>
<feature type="region of interest" description="Disordered" evidence="2">
    <location>
        <begin position="1"/>
        <end position="37"/>
    </location>
</feature>
<feature type="compositionally biased region" description="Polar residues" evidence="2">
    <location>
        <begin position="22"/>
        <end position="35"/>
    </location>
</feature>
<name>A0AAD4LCV5_9AGAM</name>
<evidence type="ECO:0000259" key="4">
    <source>
        <dbReference type="Pfam" id="PF24883"/>
    </source>
</evidence>
<evidence type="ECO:0000313" key="6">
    <source>
        <dbReference type="Proteomes" id="UP001201163"/>
    </source>
</evidence>
<dbReference type="SUPFAM" id="SSF52540">
    <property type="entry name" value="P-loop containing nucleoside triphosphate hydrolases"/>
    <property type="match status" value="1"/>
</dbReference>
<proteinExistence type="predicted"/>
<accession>A0AAD4LCV5</accession>
<keyword evidence="1" id="KW-0677">Repeat</keyword>
<feature type="compositionally biased region" description="Basic and acidic residues" evidence="2">
    <location>
        <begin position="1"/>
        <end position="11"/>
    </location>
</feature>
<evidence type="ECO:0008006" key="7">
    <source>
        <dbReference type="Google" id="ProtNLM"/>
    </source>
</evidence>